<dbReference type="RefSeq" id="WP_128781736.1">
    <property type="nucleotide sequence ID" value="NZ_CP041260.1"/>
</dbReference>
<comment type="caution">
    <text evidence="3">The sequence shown here is derived from an EMBL/GenBank/DDBJ whole genome shotgun (WGS) entry which is preliminary data.</text>
</comment>
<evidence type="ECO:0000256" key="1">
    <source>
        <dbReference type="SAM" id="MobiDB-lite"/>
    </source>
</evidence>
<protein>
    <submittedName>
        <fullName evidence="3">Conjugal transfer protein</fullName>
    </submittedName>
</protein>
<dbReference type="InterPro" id="IPR024735">
    <property type="entry name" value="TcpC"/>
</dbReference>
<keyword evidence="2" id="KW-0812">Transmembrane</keyword>
<dbReference type="EMBL" id="JAHEWX010000025">
    <property type="protein sequence ID" value="MBT1543202.1"/>
    <property type="molecule type" value="Genomic_DNA"/>
</dbReference>
<feature type="region of interest" description="Disordered" evidence="1">
    <location>
        <begin position="315"/>
        <end position="338"/>
    </location>
</feature>
<dbReference type="Proteomes" id="UP000709437">
    <property type="component" value="Unassembled WGS sequence"/>
</dbReference>
<evidence type="ECO:0000313" key="3">
    <source>
        <dbReference type="EMBL" id="MBT1543202.1"/>
    </source>
</evidence>
<gene>
    <name evidence="3" type="ORF">KK103_15675</name>
</gene>
<feature type="transmembrane region" description="Helical" evidence="2">
    <location>
        <begin position="47"/>
        <end position="68"/>
    </location>
</feature>
<proteinExistence type="predicted"/>
<feature type="region of interest" description="Disordered" evidence="1">
    <location>
        <begin position="1"/>
        <end position="32"/>
    </location>
</feature>
<evidence type="ECO:0000313" key="4">
    <source>
        <dbReference type="Proteomes" id="UP000709437"/>
    </source>
</evidence>
<dbReference type="Pfam" id="PF12642">
    <property type="entry name" value="TpcC"/>
    <property type="match status" value="1"/>
</dbReference>
<feature type="compositionally biased region" description="Low complexity" evidence="1">
    <location>
        <begin position="323"/>
        <end position="338"/>
    </location>
</feature>
<name>A0A6G7GC23_9MICO</name>
<sequence length="338" mass="34642">MRFFTKKTDTAPTDPTSPDAMSTDTAPAAPAQAAKWTNGSHLGSKGATILVVALIACGPAALVVGLHASSSSAAAPQTEHTTQASPLQQSAGSFAEGYVGAWLSASQDDSAALEDYTTVNVPQLPKNGFAYRDIAIASVTTDDAANLIQVVVAANVKDSTVDAAKGDQWPRRYYQVVVSSTRDKLAAIGLPAQVTGPQHSTDAPSTAYGQSIASSSSAGKTVTAFFAAYLTGQGETEPYTAPSTSIPPIKPAPFSDLTVGSIEGVAQPDEHPADGATVQVYVTLTASTSLEQTSTSTYTLTLRARADRWEVAAIGAPPALTGSTEPTSHPTSTPSKGN</sequence>
<accession>A0A6G7GC23</accession>
<evidence type="ECO:0000256" key="2">
    <source>
        <dbReference type="SAM" id="Phobius"/>
    </source>
</evidence>
<feature type="compositionally biased region" description="Low complexity" evidence="1">
    <location>
        <begin position="10"/>
        <end position="32"/>
    </location>
</feature>
<organism evidence="3 4">
    <name type="scientific">Curtobacterium flaccumfaciens pv. flaccumfaciens</name>
    <dbReference type="NCBI Taxonomy" id="138532"/>
    <lineage>
        <taxon>Bacteria</taxon>
        <taxon>Bacillati</taxon>
        <taxon>Actinomycetota</taxon>
        <taxon>Actinomycetes</taxon>
        <taxon>Micrococcales</taxon>
        <taxon>Microbacteriaceae</taxon>
        <taxon>Curtobacterium</taxon>
    </lineage>
</organism>
<reference evidence="3" key="1">
    <citation type="submission" date="2021-05" db="EMBL/GenBank/DDBJ databases">
        <title>Whole genome sequence of Curtobacterium flaccumfaciens pv. flaccumfaciens strain CFBP 3417.</title>
        <authorList>
            <person name="Osdaghi E."/>
            <person name="Taghouti G."/>
            <person name="Portier P."/>
            <person name="Fazliarab A."/>
            <person name="Taghavi S.M."/>
            <person name="Briand M."/>
            <person name="Le-Saux M."/>
            <person name="Jacques M.-A."/>
        </authorList>
    </citation>
    <scope>NUCLEOTIDE SEQUENCE</scope>
    <source>
        <strain evidence="3">CFBP 3417</strain>
    </source>
</reference>
<dbReference type="AlphaFoldDB" id="A0A6G7GC23"/>
<keyword evidence="2" id="KW-0472">Membrane</keyword>
<keyword evidence="2" id="KW-1133">Transmembrane helix</keyword>